<evidence type="ECO:0000313" key="2">
    <source>
        <dbReference type="Proteomes" id="UP000682195"/>
    </source>
</evidence>
<name>A0ABX7XQ72_9BACT</name>
<dbReference type="RefSeq" id="WP_211807794.1">
    <property type="nucleotide sequence ID" value="NZ_CP072361.1"/>
</dbReference>
<organism evidence="1 2">
    <name type="scientific">Prevotella melaninogenica</name>
    <dbReference type="NCBI Taxonomy" id="28132"/>
    <lineage>
        <taxon>Bacteria</taxon>
        <taxon>Pseudomonadati</taxon>
        <taxon>Bacteroidota</taxon>
        <taxon>Bacteroidia</taxon>
        <taxon>Bacteroidales</taxon>
        <taxon>Prevotellaceae</taxon>
        <taxon>Prevotella</taxon>
    </lineage>
</organism>
<evidence type="ECO:0000313" key="1">
    <source>
        <dbReference type="EMBL" id="QUB75776.1"/>
    </source>
</evidence>
<keyword evidence="2" id="KW-1185">Reference proteome</keyword>
<gene>
    <name evidence="1" type="ORF">J5A58_01815</name>
</gene>
<accession>A0ABX7XQ72</accession>
<dbReference type="EMBL" id="CP072361">
    <property type="protein sequence ID" value="QUB75776.1"/>
    <property type="molecule type" value="Genomic_DNA"/>
</dbReference>
<protein>
    <submittedName>
        <fullName evidence="1">Uncharacterized protein</fullName>
    </submittedName>
</protein>
<reference evidence="1 2" key="1">
    <citation type="submission" date="2021-03" db="EMBL/GenBank/DDBJ databases">
        <title>Human Oral Microbial Genomes.</title>
        <authorList>
            <person name="Johnston C.D."/>
            <person name="Chen T."/>
            <person name="Dewhirst F.E."/>
        </authorList>
    </citation>
    <scope>NUCLEOTIDE SEQUENCE [LARGE SCALE GENOMIC DNA]</scope>
    <source>
        <strain evidence="1 2">F0054</strain>
    </source>
</reference>
<dbReference type="Proteomes" id="UP000682195">
    <property type="component" value="Chromosome 1"/>
</dbReference>
<proteinExistence type="predicted"/>
<sequence length="45" mass="4991">MYYAISVMNSDGSYDASHSPLFSAKEVAEALARELNKENEQVPLD</sequence>